<dbReference type="GeneID" id="89928704"/>
<evidence type="ECO:0000313" key="2">
    <source>
        <dbReference type="Proteomes" id="UP001337655"/>
    </source>
</evidence>
<accession>A0AAV9P4C9</accession>
<protein>
    <submittedName>
        <fullName evidence="1">Uncharacterized protein</fullName>
    </submittedName>
</protein>
<gene>
    <name evidence="1" type="ORF">LTR77_007368</name>
</gene>
<dbReference type="EMBL" id="JAVRRT010000011">
    <property type="protein sequence ID" value="KAK5167669.1"/>
    <property type="molecule type" value="Genomic_DNA"/>
</dbReference>
<evidence type="ECO:0000313" key="1">
    <source>
        <dbReference type="EMBL" id="KAK5167669.1"/>
    </source>
</evidence>
<keyword evidence="2" id="KW-1185">Reference proteome</keyword>
<name>A0AAV9P4C9_9PEZI</name>
<dbReference type="AlphaFoldDB" id="A0AAV9P4C9"/>
<comment type="caution">
    <text evidence="1">The sequence shown here is derived from an EMBL/GenBank/DDBJ whole genome shotgun (WGS) entry which is preliminary data.</text>
</comment>
<dbReference type="Proteomes" id="UP001337655">
    <property type="component" value="Unassembled WGS sequence"/>
</dbReference>
<reference evidence="1 2" key="1">
    <citation type="submission" date="2023-08" db="EMBL/GenBank/DDBJ databases">
        <title>Black Yeasts Isolated from many extreme environments.</title>
        <authorList>
            <person name="Coleine C."/>
            <person name="Stajich J.E."/>
            <person name="Selbmann L."/>
        </authorList>
    </citation>
    <scope>NUCLEOTIDE SEQUENCE [LARGE SCALE GENOMIC DNA]</scope>
    <source>
        <strain evidence="1 2">CCFEE 5935</strain>
    </source>
</reference>
<sequence length="70" mass="7254">MAVISTTSTMQKKGDSALITGCTLQAKDAVVKHLAPGCEIQKKGDSALITGCELQKKKGDSALITGCEVM</sequence>
<dbReference type="RefSeq" id="XP_064657375.1">
    <property type="nucleotide sequence ID" value="XM_064804605.1"/>
</dbReference>
<organism evidence="1 2">
    <name type="scientific">Saxophila tyrrhenica</name>
    <dbReference type="NCBI Taxonomy" id="1690608"/>
    <lineage>
        <taxon>Eukaryota</taxon>
        <taxon>Fungi</taxon>
        <taxon>Dikarya</taxon>
        <taxon>Ascomycota</taxon>
        <taxon>Pezizomycotina</taxon>
        <taxon>Dothideomycetes</taxon>
        <taxon>Dothideomycetidae</taxon>
        <taxon>Mycosphaerellales</taxon>
        <taxon>Extremaceae</taxon>
        <taxon>Saxophila</taxon>
    </lineage>
</organism>
<proteinExistence type="predicted"/>